<dbReference type="Pfam" id="PF12802">
    <property type="entry name" value="MarR_2"/>
    <property type="match status" value="1"/>
</dbReference>
<accession>A0A1S1Q208</accession>
<evidence type="ECO:0000259" key="2">
    <source>
        <dbReference type="PROSITE" id="PS50995"/>
    </source>
</evidence>
<dbReference type="SMART" id="SM00347">
    <property type="entry name" value="HTH_MARR"/>
    <property type="match status" value="1"/>
</dbReference>
<reference evidence="4" key="1">
    <citation type="submission" date="2016-07" db="EMBL/GenBank/DDBJ databases">
        <title>Frankia sp. NRRL B-16219 Genome sequencing.</title>
        <authorList>
            <person name="Ghodhbane-Gtari F."/>
            <person name="Swanson E."/>
            <person name="Gueddou A."/>
            <person name="Louati M."/>
            <person name="Nouioui I."/>
            <person name="Hezbri K."/>
            <person name="Abebe-Akele F."/>
            <person name="Simpson S."/>
            <person name="Morris K."/>
            <person name="Thomas K."/>
            <person name="Gtari M."/>
            <person name="Tisa L.S."/>
        </authorList>
    </citation>
    <scope>NUCLEOTIDE SEQUENCE [LARGE SCALE GENOMIC DNA]</scope>
    <source>
        <strain evidence="4">NRRL B-16219</strain>
    </source>
</reference>
<dbReference type="OrthoDB" id="4547383at2"/>
<dbReference type="SUPFAM" id="SSF46785">
    <property type="entry name" value="Winged helix' DNA-binding domain"/>
    <property type="match status" value="1"/>
</dbReference>
<proteinExistence type="predicted"/>
<dbReference type="InterPro" id="IPR000835">
    <property type="entry name" value="HTH_MarR-typ"/>
</dbReference>
<dbReference type="RefSeq" id="WP_071064694.1">
    <property type="nucleotide sequence ID" value="NZ_MAXA01000221.1"/>
</dbReference>
<sequence>MAKLTTRGRGVSTNPGHGDEVDVDEAVRALLLLMPQLIGRIKRTPPPDELAGLALAPRHLSLLSYLLFDGPMTVNALATRLEVAPTTVSLMIADLSRGGVVERHEDPDDRRRRIVSIADASRPAIEGWLGPGAAAWREALQPLTPAERSLFVETLRVYERASGRRASPAS</sequence>
<dbReference type="Gene3D" id="1.10.10.10">
    <property type="entry name" value="Winged helix-like DNA-binding domain superfamily/Winged helix DNA-binding domain"/>
    <property type="match status" value="1"/>
</dbReference>
<dbReference type="PANTHER" id="PTHR39515:SF2">
    <property type="entry name" value="HTH-TYPE TRANSCRIPTIONAL REGULATOR RV0880"/>
    <property type="match status" value="1"/>
</dbReference>
<evidence type="ECO:0000256" key="1">
    <source>
        <dbReference type="SAM" id="MobiDB-lite"/>
    </source>
</evidence>
<dbReference type="GO" id="GO:0003700">
    <property type="term" value="F:DNA-binding transcription factor activity"/>
    <property type="evidence" value="ECO:0007669"/>
    <property type="project" value="InterPro"/>
</dbReference>
<keyword evidence="4" id="KW-1185">Reference proteome</keyword>
<dbReference type="CDD" id="cd00090">
    <property type="entry name" value="HTH_ARSR"/>
    <property type="match status" value="1"/>
</dbReference>
<dbReference type="InterPro" id="IPR036390">
    <property type="entry name" value="WH_DNA-bd_sf"/>
</dbReference>
<comment type="caution">
    <text evidence="3">The sequence shown here is derived from an EMBL/GenBank/DDBJ whole genome shotgun (WGS) entry which is preliminary data.</text>
</comment>
<evidence type="ECO:0000313" key="3">
    <source>
        <dbReference type="EMBL" id="OHV27541.1"/>
    </source>
</evidence>
<dbReference type="InterPro" id="IPR036388">
    <property type="entry name" value="WH-like_DNA-bd_sf"/>
</dbReference>
<name>A0A1S1Q208_9ACTN</name>
<gene>
    <name evidence="3" type="ORF">BBK14_20275</name>
</gene>
<protein>
    <submittedName>
        <fullName evidence="3">MarR family transcriptional regulator</fullName>
    </submittedName>
</protein>
<dbReference type="AlphaFoldDB" id="A0A1S1Q208"/>
<organism evidence="3 4">
    <name type="scientific">Parafrankia soli</name>
    <dbReference type="NCBI Taxonomy" id="2599596"/>
    <lineage>
        <taxon>Bacteria</taxon>
        <taxon>Bacillati</taxon>
        <taxon>Actinomycetota</taxon>
        <taxon>Actinomycetes</taxon>
        <taxon>Frankiales</taxon>
        <taxon>Frankiaceae</taxon>
        <taxon>Parafrankia</taxon>
    </lineage>
</organism>
<dbReference type="InterPro" id="IPR011991">
    <property type="entry name" value="ArsR-like_HTH"/>
</dbReference>
<dbReference type="InterPro" id="IPR052526">
    <property type="entry name" value="HTH-type_Bedaq_tolerance"/>
</dbReference>
<feature type="domain" description="HTH marR-type" evidence="2">
    <location>
        <begin position="23"/>
        <end position="160"/>
    </location>
</feature>
<dbReference type="Proteomes" id="UP000179769">
    <property type="component" value="Unassembled WGS sequence"/>
</dbReference>
<dbReference type="EMBL" id="MAXA01000221">
    <property type="protein sequence ID" value="OHV27541.1"/>
    <property type="molecule type" value="Genomic_DNA"/>
</dbReference>
<dbReference type="PROSITE" id="PS50995">
    <property type="entry name" value="HTH_MARR_2"/>
    <property type="match status" value="1"/>
</dbReference>
<dbReference type="PANTHER" id="PTHR39515">
    <property type="entry name" value="CONSERVED PROTEIN"/>
    <property type="match status" value="1"/>
</dbReference>
<evidence type="ECO:0000313" key="4">
    <source>
        <dbReference type="Proteomes" id="UP000179769"/>
    </source>
</evidence>
<feature type="region of interest" description="Disordered" evidence="1">
    <location>
        <begin position="1"/>
        <end position="20"/>
    </location>
</feature>